<feature type="transmembrane region" description="Helical" evidence="1">
    <location>
        <begin position="98"/>
        <end position="121"/>
    </location>
</feature>
<evidence type="ECO:0000256" key="1">
    <source>
        <dbReference type="SAM" id="Phobius"/>
    </source>
</evidence>
<reference evidence="3" key="1">
    <citation type="journal article" date="2017" name="Int J Environ Stud">
        <title>Does the Miocene-Pliocene relict legume Oxytropis triphylla form nitrogen-fixing nodules with a combination of bacterial strains?</title>
        <authorList>
            <person name="Safronova V."/>
            <person name="Belimov A."/>
            <person name="Sazanova A."/>
            <person name="Kuznetsova I."/>
            <person name="Popova J."/>
            <person name="Andronov E."/>
            <person name="Verkhozina A."/>
            <person name="Tikhonovich I."/>
        </authorList>
    </citation>
    <scope>NUCLEOTIDE SEQUENCE [LARGE SCALE GENOMIC DNA]</scope>
    <source>
        <strain evidence="3">Tri-38</strain>
    </source>
</reference>
<comment type="caution">
    <text evidence="2">The sequence shown here is derived from an EMBL/GenBank/DDBJ whole genome shotgun (WGS) entry which is preliminary data.</text>
</comment>
<dbReference type="AlphaFoldDB" id="A0A2N9W002"/>
<organism evidence="2 3">
    <name type="scientific">Phyllobacterium zundukense</name>
    <dbReference type="NCBI Taxonomy" id="1867719"/>
    <lineage>
        <taxon>Bacteria</taxon>
        <taxon>Pseudomonadati</taxon>
        <taxon>Pseudomonadota</taxon>
        <taxon>Alphaproteobacteria</taxon>
        <taxon>Hyphomicrobiales</taxon>
        <taxon>Phyllobacteriaceae</taxon>
        <taxon>Phyllobacterium</taxon>
    </lineage>
</organism>
<keyword evidence="1" id="KW-0472">Membrane</keyword>
<name>A0A2N9W002_9HYPH</name>
<dbReference type="KEGG" id="pht:BLM14_22265"/>
<dbReference type="EMBL" id="MZMT01000024">
    <property type="protein sequence ID" value="PIO45070.1"/>
    <property type="molecule type" value="Genomic_DNA"/>
</dbReference>
<proteinExistence type="predicted"/>
<keyword evidence="1" id="KW-1133">Transmembrane helix</keyword>
<keyword evidence="3" id="KW-1185">Reference proteome</keyword>
<gene>
    <name evidence="2" type="ORF">B5P45_09730</name>
</gene>
<evidence type="ECO:0000313" key="3">
    <source>
        <dbReference type="Proteomes" id="UP000232163"/>
    </source>
</evidence>
<accession>A0A2N9W002</accession>
<feature type="transmembrane region" description="Helical" evidence="1">
    <location>
        <begin position="67"/>
        <end position="86"/>
    </location>
</feature>
<keyword evidence="1" id="KW-0812">Transmembrane</keyword>
<dbReference type="Proteomes" id="UP000232163">
    <property type="component" value="Unassembled WGS sequence"/>
</dbReference>
<sequence>MRTYSHFVKVEDAAVSPLAMNGRSIIISFHVILRALPPYTMLNPSHRRPEQLHTSTIHEFGLSRLKIALIILGLVVVTFSSGRIVFGYSELVYRPEWGYFISTVCMPIGVCGIGLMLCSLITAPKNLVTINAQGIKDMRVSPDVIPWTRIQSIETRKIDRAWQILLRVNNASQLAFSPTYKGFRGDFDPESDTRTINISPAMLNVNRLVLEDILRVYQRALGLG</sequence>
<protein>
    <submittedName>
        <fullName evidence="2">Uncharacterized protein</fullName>
    </submittedName>
</protein>
<evidence type="ECO:0000313" key="2">
    <source>
        <dbReference type="EMBL" id="PIO45070.1"/>
    </source>
</evidence>